<name>A0A396Z0J4_9LEPT</name>
<proteinExistence type="predicted"/>
<dbReference type="EMBL" id="QHCT01000006">
    <property type="protein sequence ID" value="RHX87037.1"/>
    <property type="molecule type" value="Genomic_DNA"/>
</dbReference>
<comment type="caution">
    <text evidence="1">The sequence shown here is derived from an EMBL/GenBank/DDBJ whole genome shotgun (WGS) entry which is preliminary data.</text>
</comment>
<protein>
    <recommendedName>
        <fullName evidence="3">DUF1640 domain-containing protein</fullName>
    </recommendedName>
</protein>
<evidence type="ECO:0000313" key="1">
    <source>
        <dbReference type="EMBL" id="RHX87037.1"/>
    </source>
</evidence>
<dbReference type="AlphaFoldDB" id="A0A396Z0J4"/>
<evidence type="ECO:0008006" key="3">
    <source>
        <dbReference type="Google" id="ProtNLM"/>
    </source>
</evidence>
<dbReference type="Proteomes" id="UP000265798">
    <property type="component" value="Unassembled WGS sequence"/>
</dbReference>
<dbReference type="OrthoDB" id="345684at2"/>
<organism evidence="1 2">
    <name type="scientific">Leptospira stimsonii</name>
    <dbReference type="NCBI Taxonomy" id="2202203"/>
    <lineage>
        <taxon>Bacteria</taxon>
        <taxon>Pseudomonadati</taxon>
        <taxon>Spirochaetota</taxon>
        <taxon>Spirochaetia</taxon>
        <taxon>Leptospirales</taxon>
        <taxon>Leptospiraceae</taxon>
        <taxon>Leptospira</taxon>
    </lineage>
</organism>
<reference evidence="2" key="1">
    <citation type="submission" date="2018-05" db="EMBL/GenBank/DDBJ databases">
        <title>Leptospira yasudae sp. nov. and Leptospira stimsonii sp. nov., two pathogenic species of the genus Leptospira isolated from environmental sources.</title>
        <authorList>
            <person name="Casanovas-Massana A."/>
            <person name="Hamond C."/>
            <person name="Santos L.A."/>
            <person name="Hacker K.P."/>
            <person name="Balassiano I."/>
            <person name="Medeiros M.A."/>
            <person name="Reis M.G."/>
            <person name="Ko A.I."/>
            <person name="Wunder E.A."/>
        </authorList>
    </citation>
    <scope>NUCLEOTIDE SEQUENCE [LARGE SCALE GENOMIC DNA]</scope>
    <source>
        <strain evidence="2">Yale</strain>
    </source>
</reference>
<evidence type="ECO:0000313" key="2">
    <source>
        <dbReference type="Proteomes" id="UP000265798"/>
    </source>
</evidence>
<accession>A0A396Z0J4</accession>
<sequence length="182" mass="21801">MLEQTSIKEQSTPMIWVNKIPNKLEEILGLDGSLQFRKFLNSTLNEFRNEVLGFSSNRFERRLQKETYFFKEEIKELREDVRGMRLQTKEEIHLLRDEMSQWKLDTTREFYLFRSEIQDSQSKFREEVSHQHNRLRTDFNDLRVEIKTEITEIHKTISTQTRWILVGMLGVGSFLLGLAKLV</sequence>
<gene>
    <name evidence="1" type="ORF">DLM75_18850</name>
</gene>
<dbReference type="RefSeq" id="WP_118970051.1">
    <property type="nucleotide sequence ID" value="NZ_QHCT01000006.1"/>
</dbReference>
<dbReference type="NCBIfam" id="NF047472">
    <property type="entry name" value="LA_3696_Nterm"/>
    <property type="match status" value="1"/>
</dbReference>